<evidence type="ECO:0000313" key="2">
    <source>
        <dbReference type="EMBL" id="NYH00230.1"/>
    </source>
</evidence>
<dbReference type="SUPFAM" id="SSF52980">
    <property type="entry name" value="Restriction endonuclease-like"/>
    <property type="match status" value="1"/>
</dbReference>
<dbReference type="EMBL" id="JACBZY010000001">
    <property type="protein sequence ID" value="NYH00230.1"/>
    <property type="molecule type" value="Genomic_DNA"/>
</dbReference>
<dbReference type="AlphaFoldDB" id="A0A852YR99"/>
<gene>
    <name evidence="2" type="ORF">BJ979_002855</name>
</gene>
<evidence type="ECO:0000313" key="3">
    <source>
        <dbReference type="Proteomes" id="UP000553888"/>
    </source>
</evidence>
<dbReference type="GO" id="GO:0009307">
    <property type="term" value="P:DNA restriction-modification system"/>
    <property type="evidence" value="ECO:0007669"/>
    <property type="project" value="InterPro"/>
</dbReference>
<dbReference type="InterPro" id="IPR011335">
    <property type="entry name" value="Restrct_endonuc-II-like"/>
</dbReference>
<reference evidence="2 3" key="1">
    <citation type="submission" date="2020-07" db="EMBL/GenBank/DDBJ databases">
        <title>Sequencing the genomes of 1000 actinobacteria strains.</title>
        <authorList>
            <person name="Klenk H.-P."/>
        </authorList>
    </citation>
    <scope>NUCLEOTIDE SEQUENCE [LARGE SCALE GENOMIC DNA]</scope>
    <source>
        <strain evidence="2 3">DSM 23141</strain>
    </source>
</reference>
<organism evidence="2 3">
    <name type="scientific">Schumannella luteola</name>
    <dbReference type="NCBI Taxonomy" id="472059"/>
    <lineage>
        <taxon>Bacteria</taxon>
        <taxon>Bacillati</taxon>
        <taxon>Actinomycetota</taxon>
        <taxon>Actinomycetes</taxon>
        <taxon>Micrococcales</taxon>
        <taxon>Microbacteriaceae</taxon>
        <taxon>Schumannella</taxon>
    </lineage>
</organism>
<dbReference type="Gene3D" id="3.40.1350.10">
    <property type="match status" value="1"/>
</dbReference>
<accession>A0A852YR99</accession>
<sequence length="370" mass="40495">MTAELSSREFLIDWRAAEAAAARHMQSIGFIDAQVTESGADGGLDVRATDAVAQVKFYANPVGRPDIQKLRGAAHEHRIAIFYSTGGYTQEALDYAVGADVALFSMNPYGECSAVTGSAEILANPVNGDMRREKMAELIAGQYRLAGEALRRDVQLCRRYSEYADIPSAQVSLFDHAWADLDRLVRTFVAQVEERRFLDARTTFGDALRRTAFLSWIVGAELITQYADLESAIAEGWKISVRLSTVDTPERVRDGAAELETWIDKILSEWVASFPDDVRLDRSAIDQMRVFAGLYGVTGIDAEILPPDLLENVRQSLRTAVGAVNADARGAFDAIDALHGRLGVRTPSTLAAGRLRIESIAKRLGQQLGG</sequence>
<feature type="domain" description="Restriction endonuclease type IV Mrr" evidence="1">
    <location>
        <begin position="12"/>
        <end position="105"/>
    </location>
</feature>
<dbReference type="RefSeq" id="WP_179568923.1">
    <property type="nucleotide sequence ID" value="NZ_JACBZY010000001.1"/>
</dbReference>
<evidence type="ECO:0000259" key="1">
    <source>
        <dbReference type="Pfam" id="PF04471"/>
    </source>
</evidence>
<dbReference type="InterPro" id="IPR007560">
    <property type="entry name" value="Restrct_endonuc_IV_Mrr"/>
</dbReference>
<keyword evidence="3" id="KW-1185">Reference proteome</keyword>
<dbReference type="InterPro" id="IPR011856">
    <property type="entry name" value="tRNA_endonuc-like_dom_sf"/>
</dbReference>
<dbReference type="GO" id="GO:0003677">
    <property type="term" value="F:DNA binding"/>
    <property type="evidence" value="ECO:0007669"/>
    <property type="project" value="InterPro"/>
</dbReference>
<name>A0A852YR99_9MICO</name>
<proteinExistence type="predicted"/>
<protein>
    <recommendedName>
        <fullName evidence="1">Restriction endonuclease type IV Mrr domain-containing protein</fullName>
    </recommendedName>
</protein>
<dbReference type="Pfam" id="PF04471">
    <property type="entry name" value="Mrr_cat"/>
    <property type="match status" value="1"/>
</dbReference>
<comment type="caution">
    <text evidence="2">The sequence shown here is derived from an EMBL/GenBank/DDBJ whole genome shotgun (WGS) entry which is preliminary data.</text>
</comment>
<dbReference type="GO" id="GO:0004519">
    <property type="term" value="F:endonuclease activity"/>
    <property type="evidence" value="ECO:0007669"/>
    <property type="project" value="InterPro"/>
</dbReference>
<dbReference type="Proteomes" id="UP000553888">
    <property type="component" value="Unassembled WGS sequence"/>
</dbReference>